<name>A0ACC2ZEA8_9PEZI</name>
<dbReference type="EMBL" id="JAPDRP010000007">
    <property type="protein sequence ID" value="KAJ9645945.1"/>
    <property type="molecule type" value="Genomic_DNA"/>
</dbReference>
<evidence type="ECO:0000313" key="1">
    <source>
        <dbReference type="EMBL" id="KAJ9645945.1"/>
    </source>
</evidence>
<evidence type="ECO:0000313" key="2">
    <source>
        <dbReference type="Proteomes" id="UP001172680"/>
    </source>
</evidence>
<proteinExistence type="predicted"/>
<reference evidence="1" key="1">
    <citation type="submission" date="2022-10" db="EMBL/GenBank/DDBJ databases">
        <title>Culturing micro-colonial fungi from biological soil crusts in the Mojave desert and describing Neophaeococcomyces mojavensis, and introducing the new genera and species Taxawa tesnikishii.</title>
        <authorList>
            <person name="Kurbessoian T."/>
            <person name="Stajich J.E."/>
        </authorList>
    </citation>
    <scope>NUCLEOTIDE SEQUENCE</scope>
    <source>
        <strain evidence="1">JES_115</strain>
    </source>
</reference>
<accession>A0ACC2ZEA8</accession>
<gene>
    <name evidence="1" type="ORF">H2199_002988</name>
</gene>
<sequence>MERKRIAIVGSGVSGIGALYALRDTPHKVHLYEAADRLGGHTNTVPFEHNGNKAMVDTGFIVMNAATCPNFIPFLNEIGVETVPTEMTFGISRDNGSFKWAGTSVNAIFAQRANLFRPSIWRMIFDIVRFNQFALDLLSSEDKTSESATDLSIGEYLDREGYSSAFRDDHLIPMTAAVWSTGPDKCALEFPAVTLVRFLWNRHLLSTIATRPEWRTIKGGTKKYMDAVMRDFPPKGVHLSTPVQSVTNDDIGRVVLDLLNGHDQAYDIISTSATAVEKEIMSSFHTTPNTAYLHPDLFQRALTTVTLTYNTNTLQQLPVSSYRHILITPNPPHPAAAALTQGRYEYTHPLYNAAAMQAQGGWRKFRGAGGLVL</sequence>
<dbReference type="Proteomes" id="UP001172680">
    <property type="component" value="Unassembled WGS sequence"/>
</dbReference>
<protein>
    <submittedName>
        <fullName evidence="1">Uncharacterized protein</fullName>
    </submittedName>
</protein>
<organism evidence="1 2">
    <name type="scientific">Coniosporium tulheliwenetii</name>
    <dbReference type="NCBI Taxonomy" id="3383036"/>
    <lineage>
        <taxon>Eukaryota</taxon>
        <taxon>Fungi</taxon>
        <taxon>Dikarya</taxon>
        <taxon>Ascomycota</taxon>
        <taxon>Pezizomycotina</taxon>
        <taxon>Dothideomycetes</taxon>
        <taxon>Dothideomycetes incertae sedis</taxon>
        <taxon>Coniosporium</taxon>
    </lineage>
</organism>
<comment type="caution">
    <text evidence="1">The sequence shown here is derived from an EMBL/GenBank/DDBJ whole genome shotgun (WGS) entry which is preliminary data.</text>
</comment>
<keyword evidence="2" id="KW-1185">Reference proteome</keyword>